<protein>
    <submittedName>
        <fullName evidence="1">Uncharacterized protein</fullName>
    </submittedName>
</protein>
<reference evidence="2" key="1">
    <citation type="journal article" date="2011" name="Appl. Environ. Microbiol.">
        <title>Common ancestry and novel genetic traits of Francisella novicida-like isolates from North America and Australia as revealed by comparative genomic analyses.</title>
        <authorList>
            <person name="Siddaramappa S."/>
            <person name="Challacombe J.F."/>
            <person name="Petersen J.M."/>
            <person name="Pillai S."/>
            <person name="Hogg G."/>
            <person name="Kuske C.R."/>
        </authorList>
    </citation>
    <scope>NUCLEOTIDE SEQUENCE [LARGE SCALE GENOMIC DNA]</scope>
    <source>
        <strain evidence="2">3523</strain>
    </source>
</reference>
<dbReference type="EMBL" id="CP002558">
    <property type="protein sequence ID" value="AEE26784.1"/>
    <property type="molecule type" value="Genomic_DNA"/>
</dbReference>
<dbReference type="KEGG" id="fcn:FN3523_1481"/>
<sequence length="84" mass="10276">MLLTLDIKNDSTFEKLLWLLKHFDESEIEVIEQLSQKNKEEKYTDEYIQKNWKEMLMSCKSDSEYYDSDEYKADLGEYLLEKYK</sequence>
<dbReference type="AlphaFoldDB" id="F4BH40"/>
<dbReference type="RefSeq" id="WP_014548765.1">
    <property type="nucleotide sequence ID" value="NC_017449.1"/>
</dbReference>
<name>F4BH40_9GAMM</name>
<evidence type="ECO:0000313" key="2">
    <source>
        <dbReference type="Proteomes" id="UP000008303"/>
    </source>
</evidence>
<accession>F4BH40</accession>
<dbReference type="Proteomes" id="UP000008303">
    <property type="component" value="Chromosome"/>
</dbReference>
<evidence type="ECO:0000313" key="1">
    <source>
        <dbReference type="EMBL" id="AEE26784.1"/>
    </source>
</evidence>
<dbReference type="PATRIC" id="fig|676032.3.peg.1492"/>
<proteinExistence type="predicted"/>
<organism evidence="1 2">
    <name type="scientific">Francisella hispaniensis</name>
    <dbReference type="NCBI Taxonomy" id="622488"/>
    <lineage>
        <taxon>Bacteria</taxon>
        <taxon>Pseudomonadati</taxon>
        <taxon>Pseudomonadota</taxon>
        <taxon>Gammaproteobacteria</taxon>
        <taxon>Thiotrichales</taxon>
        <taxon>Francisellaceae</taxon>
        <taxon>Francisella</taxon>
    </lineage>
</organism>
<dbReference type="HOGENOM" id="CLU_2572562_0_0_6"/>
<gene>
    <name evidence="1" type="ordered locus">FN3523_1481</name>
</gene>